<evidence type="ECO:0000313" key="11">
    <source>
        <dbReference type="Proteomes" id="UP001054945"/>
    </source>
</evidence>
<dbReference type="Pfam" id="PF23231">
    <property type="entry name" value="HAT_Syf1_CNRKL1_C"/>
    <property type="match status" value="1"/>
</dbReference>
<dbReference type="InterPro" id="IPR045075">
    <property type="entry name" value="Syf1-like"/>
</dbReference>
<protein>
    <submittedName>
        <fullName evidence="10">Pre-mRNA-splicing factor SYF1</fullName>
    </submittedName>
</protein>
<dbReference type="InterPro" id="IPR055430">
    <property type="entry name" value="HAT_Syf1_CNRKL1_C"/>
</dbReference>
<dbReference type="Proteomes" id="UP001054945">
    <property type="component" value="Unassembled WGS sequence"/>
</dbReference>
<dbReference type="GO" id="GO:0000974">
    <property type="term" value="C:Prp19 complex"/>
    <property type="evidence" value="ECO:0007669"/>
    <property type="project" value="TreeGrafter"/>
</dbReference>
<dbReference type="Pfam" id="PF23220">
    <property type="entry name" value="HAT_Syf1_M"/>
    <property type="match status" value="1"/>
</dbReference>
<dbReference type="FunFam" id="1.25.40.10:FF:000137">
    <property type="entry name" value="Pre-mRNA-splicing factor syf1"/>
    <property type="match status" value="1"/>
</dbReference>
<keyword evidence="5" id="KW-0677">Repeat</keyword>
<dbReference type="InterPro" id="IPR011990">
    <property type="entry name" value="TPR-like_helical_dom_sf"/>
</dbReference>
<proteinExistence type="inferred from homology"/>
<dbReference type="InterPro" id="IPR003107">
    <property type="entry name" value="HAT"/>
</dbReference>
<evidence type="ECO:0000256" key="6">
    <source>
        <dbReference type="ARBA" id="ARBA00023187"/>
    </source>
</evidence>
<feature type="domain" description="Pre-mRNA-splicing factor SYF1 central HAT repeats" evidence="8">
    <location>
        <begin position="12"/>
        <end position="127"/>
    </location>
</feature>
<accession>A0AAV4YBC5</accession>
<dbReference type="PANTHER" id="PTHR11246">
    <property type="entry name" value="PRE-MRNA SPLICING FACTOR"/>
    <property type="match status" value="1"/>
</dbReference>
<evidence type="ECO:0000256" key="2">
    <source>
        <dbReference type="ARBA" id="ARBA00008644"/>
    </source>
</evidence>
<dbReference type="GO" id="GO:0071007">
    <property type="term" value="C:U2-type catalytic step 2 spliceosome"/>
    <property type="evidence" value="ECO:0007669"/>
    <property type="project" value="TreeGrafter"/>
</dbReference>
<sequence length="377" mass="44375">MRLLVKLAGKLDGLRRFSDQVGHFWNCLADYYIRSGLFDRARDIYEEAITTVMTVRDFTQVFDAYSQCEEKKIQVLIENIENEEDTLDFDLRIAWLDYLMERRALLLNSVLLRQNPNNVHEWHQRIINTYTEAVQKVDPKLACGKLHTLWVSFAKFYESHKQIDDASLIFEKATQVPYTEVDDLASVWCEWAEMDIRRNKYENALKLMQRATAMPAHKGSYHDQSIPVQERLYKSLKVWLLYADLEEALGTFKSIKAVYDRIIDLRIATPQVIINYGVFLEENNYFEEAFKFLKRYGGTKLERARDLFEQCLEHCPQKFAKPIYLLYAKLEEEHGLTRHAMAVYNRATKAVLPEEQFEMFNIYLKKAAEIYGVTHTA</sequence>
<dbReference type="PANTHER" id="PTHR11246:SF5">
    <property type="entry name" value="PRE-MRNA-SPLICING FACTOR SYF1"/>
    <property type="match status" value="1"/>
</dbReference>
<dbReference type="SUPFAM" id="SSF48452">
    <property type="entry name" value="TPR-like"/>
    <property type="match status" value="2"/>
</dbReference>
<organism evidence="10 11">
    <name type="scientific">Caerostris extrusa</name>
    <name type="common">Bark spider</name>
    <name type="synonym">Caerostris bankana</name>
    <dbReference type="NCBI Taxonomy" id="172846"/>
    <lineage>
        <taxon>Eukaryota</taxon>
        <taxon>Metazoa</taxon>
        <taxon>Ecdysozoa</taxon>
        <taxon>Arthropoda</taxon>
        <taxon>Chelicerata</taxon>
        <taxon>Arachnida</taxon>
        <taxon>Araneae</taxon>
        <taxon>Araneomorphae</taxon>
        <taxon>Entelegynae</taxon>
        <taxon>Araneoidea</taxon>
        <taxon>Araneidae</taxon>
        <taxon>Caerostris</taxon>
    </lineage>
</organism>
<dbReference type="AlphaFoldDB" id="A0AAV4YBC5"/>
<evidence type="ECO:0000256" key="3">
    <source>
        <dbReference type="ARBA" id="ARBA00022664"/>
    </source>
</evidence>
<keyword evidence="3" id="KW-0507">mRNA processing</keyword>
<comment type="caution">
    <text evidence="10">The sequence shown here is derived from an EMBL/GenBank/DDBJ whole genome shotgun (WGS) entry which is preliminary data.</text>
</comment>
<reference evidence="10 11" key="1">
    <citation type="submission" date="2021-06" db="EMBL/GenBank/DDBJ databases">
        <title>Caerostris extrusa draft genome.</title>
        <authorList>
            <person name="Kono N."/>
            <person name="Arakawa K."/>
        </authorList>
    </citation>
    <scope>NUCLEOTIDE SEQUENCE [LARGE SCALE GENOMIC DNA]</scope>
</reference>
<dbReference type="InterPro" id="IPR056350">
    <property type="entry name" value="HAT_Syf1_central"/>
</dbReference>
<evidence type="ECO:0000256" key="7">
    <source>
        <dbReference type="ARBA" id="ARBA00023242"/>
    </source>
</evidence>
<evidence type="ECO:0000256" key="4">
    <source>
        <dbReference type="ARBA" id="ARBA00022728"/>
    </source>
</evidence>
<evidence type="ECO:0000313" key="10">
    <source>
        <dbReference type="EMBL" id="GIZ03671.1"/>
    </source>
</evidence>
<dbReference type="GO" id="GO:0071014">
    <property type="term" value="C:post-mRNA release spliceosomal complex"/>
    <property type="evidence" value="ECO:0007669"/>
    <property type="project" value="TreeGrafter"/>
</dbReference>
<evidence type="ECO:0000256" key="5">
    <source>
        <dbReference type="ARBA" id="ARBA00022737"/>
    </source>
</evidence>
<evidence type="ECO:0000256" key="1">
    <source>
        <dbReference type="ARBA" id="ARBA00004123"/>
    </source>
</evidence>
<keyword evidence="6" id="KW-0508">mRNA splicing</keyword>
<dbReference type="SMART" id="SM00386">
    <property type="entry name" value="HAT"/>
    <property type="match status" value="5"/>
</dbReference>
<dbReference type="Gene3D" id="1.25.40.10">
    <property type="entry name" value="Tetratricopeptide repeat domain"/>
    <property type="match status" value="2"/>
</dbReference>
<comment type="subcellular location">
    <subcellularLocation>
        <location evidence="1">Nucleus</location>
    </subcellularLocation>
</comment>
<feature type="domain" description="Pre-mRNA-splicing factor Syf1/CRNKL1-like C-terminal HAT-repeats" evidence="9">
    <location>
        <begin position="139"/>
        <end position="291"/>
    </location>
</feature>
<dbReference type="GO" id="GO:0000349">
    <property type="term" value="P:generation of catalytic spliceosome for first transesterification step"/>
    <property type="evidence" value="ECO:0007669"/>
    <property type="project" value="TreeGrafter"/>
</dbReference>
<evidence type="ECO:0000259" key="8">
    <source>
        <dbReference type="Pfam" id="PF23220"/>
    </source>
</evidence>
<evidence type="ECO:0000259" key="9">
    <source>
        <dbReference type="Pfam" id="PF23231"/>
    </source>
</evidence>
<gene>
    <name evidence="10" type="primary">Xab2</name>
    <name evidence="10" type="ORF">CEXT_498851</name>
</gene>
<keyword evidence="11" id="KW-1185">Reference proteome</keyword>
<keyword evidence="4" id="KW-0747">Spliceosome</keyword>
<comment type="similarity">
    <text evidence="2">Belongs to the crooked-neck family.</text>
</comment>
<keyword evidence="7" id="KW-0539">Nucleus</keyword>
<dbReference type="EMBL" id="BPLR01018982">
    <property type="protein sequence ID" value="GIZ03671.1"/>
    <property type="molecule type" value="Genomic_DNA"/>
</dbReference>
<name>A0AAV4YBC5_CAEEX</name>